<dbReference type="GO" id="GO:0030983">
    <property type="term" value="F:mismatched DNA binding"/>
    <property type="evidence" value="ECO:0007669"/>
    <property type="project" value="InterPro"/>
</dbReference>
<dbReference type="SMART" id="SM01340">
    <property type="entry name" value="DNA_mis_repair"/>
    <property type="match status" value="1"/>
</dbReference>
<dbReference type="InterPro" id="IPR036890">
    <property type="entry name" value="HATPase_C_sf"/>
</dbReference>
<dbReference type="FunFam" id="3.30.565.10:FF:000003">
    <property type="entry name" value="DNA mismatch repair endonuclease MutL"/>
    <property type="match status" value="1"/>
</dbReference>
<keyword evidence="4 6" id="KW-0234">DNA repair</keyword>
<protein>
    <recommendedName>
        <fullName evidence="2 6">DNA mismatch repair protein MutL</fullName>
    </recommendedName>
</protein>
<dbReference type="InterPro" id="IPR038973">
    <property type="entry name" value="MutL/Mlh/Pms-like"/>
</dbReference>
<dbReference type="GO" id="GO:0006298">
    <property type="term" value="P:mismatch repair"/>
    <property type="evidence" value="ECO:0007669"/>
    <property type="project" value="UniProtKB-UniRule"/>
</dbReference>
<dbReference type="Gene3D" id="3.30.1370.100">
    <property type="entry name" value="MutL, C-terminal domain, regulatory subdomain"/>
    <property type="match status" value="1"/>
</dbReference>
<organism evidence="9 10">
    <name type="scientific">Parachlamydia acanthamoebae</name>
    <dbReference type="NCBI Taxonomy" id="83552"/>
    <lineage>
        <taxon>Bacteria</taxon>
        <taxon>Pseudomonadati</taxon>
        <taxon>Chlamydiota</taxon>
        <taxon>Chlamydiia</taxon>
        <taxon>Parachlamydiales</taxon>
        <taxon>Parachlamydiaceae</taxon>
        <taxon>Parachlamydia</taxon>
    </lineage>
</organism>
<dbReference type="SMART" id="SM00853">
    <property type="entry name" value="MutL_C"/>
    <property type="match status" value="1"/>
</dbReference>
<dbReference type="GO" id="GO:0005524">
    <property type="term" value="F:ATP binding"/>
    <property type="evidence" value="ECO:0007669"/>
    <property type="project" value="InterPro"/>
</dbReference>
<accession>A0A0C1C4U6</accession>
<reference evidence="9 10" key="1">
    <citation type="journal article" date="2014" name="Mol. Biol. Evol.">
        <title>Massive expansion of Ubiquitination-related gene families within the Chlamydiae.</title>
        <authorList>
            <person name="Domman D."/>
            <person name="Collingro A."/>
            <person name="Lagkouvardos I."/>
            <person name="Gehre L."/>
            <person name="Weinmaier T."/>
            <person name="Rattei T."/>
            <person name="Subtil A."/>
            <person name="Horn M."/>
        </authorList>
    </citation>
    <scope>NUCLEOTIDE SEQUENCE [LARGE SCALE GENOMIC DNA]</scope>
    <source>
        <strain evidence="9 10">OEW1</strain>
    </source>
</reference>
<evidence type="ECO:0000256" key="6">
    <source>
        <dbReference type="HAMAP-Rule" id="MF_00149"/>
    </source>
</evidence>
<dbReference type="Pfam" id="PF13589">
    <property type="entry name" value="HATPase_c_3"/>
    <property type="match status" value="1"/>
</dbReference>
<dbReference type="Gene3D" id="3.30.230.10">
    <property type="match status" value="1"/>
</dbReference>
<sequence>MKVIIITQKEKSMLSKIRILDEHTINKIAAGEVIENPASVVKEIVENAIDAGSTEICVEIQEGGRQLIRISDNGCGMTQDDALLSLERHATSKLREVEDMEALATMGFRGEAIPSIAAISKFMLLTCPATPESGSNDPKGTLILVEGGKILRCCPAARSPGTTVEIKSLFFNVPVRRKFQKSPTYDANEILKILTMQALAHPDIQFELISNHETLLKTPTSKQPASFAEKLSDRIGSVLGHDLAQEICFIEGEKEGCKITGYIGFPSASRPNRACQFLFINQRTVTSPAISFAVREGYGTALATNRHPLFILHLSLPGTLVDVNVHPQKKEVRLRQEAMIKELIISAVQKALYPHEVESTPIHFAEPPIFTPAFDEKSDFQPSTSFGSFGGHFFDHSLLEELANPTPYPQRSFDPPKTQEEFQLPEQLPLPPQKNVPLVLTTIKGFILTHYTNAFPMTKQEEIGIGLIDQRAAHFRILFEQLQSASPTFSIQTLLIPYTIETTPLEAALLKEHLMEFNAMGIQIKEFGSTTFTIDGIPSLFGNSDITYFVDELIKTLAEMNQSSALKKEKDKCLAQIASKAAIRKEHILSLLEAQNLVRQLWECQSPLYCPFGKPIAIHLSREEIARQFQKC</sequence>
<comment type="caution">
    <text evidence="9">The sequence shown here is derived from an EMBL/GenBank/DDBJ whole genome shotgun (WGS) entry which is preliminary data.</text>
</comment>
<gene>
    <name evidence="6 9" type="primary">mutL</name>
    <name evidence="9" type="ORF">DB43_AQ00260</name>
</gene>
<feature type="domain" description="MutL C-terminal dimerisation" evidence="7">
    <location>
        <begin position="447"/>
        <end position="589"/>
    </location>
</feature>
<evidence type="ECO:0000256" key="2">
    <source>
        <dbReference type="ARBA" id="ARBA00021975"/>
    </source>
</evidence>
<dbReference type="InterPro" id="IPR020568">
    <property type="entry name" value="Ribosomal_Su5_D2-typ_SF"/>
</dbReference>
<evidence type="ECO:0000256" key="1">
    <source>
        <dbReference type="ARBA" id="ARBA00006082"/>
    </source>
</evidence>
<evidence type="ECO:0000256" key="4">
    <source>
        <dbReference type="ARBA" id="ARBA00023204"/>
    </source>
</evidence>
<dbReference type="InterPro" id="IPR042121">
    <property type="entry name" value="MutL_C_regsub"/>
</dbReference>
<dbReference type="AlphaFoldDB" id="A0A0C1C4U6"/>
<evidence type="ECO:0000259" key="8">
    <source>
        <dbReference type="SMART" id="SM01340"/>
    </source>
</evidence>
<proteinExistence type="inferred from homology"/>
<evidence type="ECO:0000256" key="3">
    <source>
        <dbReference type="ARBA" id="ARBA00022763"/>
    </source>
</evidence>
<dbReference type="GO" id="GO:0032300">
    <property type="term" value="C:mismatch repair complex"/>
    <property type="evidence" value="ECO:0007669"/>
    <property type="project" value="InterPro"/>
</dbReference>
<dbReference type="PANTHER" id="PTHR10073:SF12">
    <property type="entry name" value="DNA MISMATCH REPAIR PROTEIN MLH1"/>
    <property type="match status" value="1"/>
</dbReference>
<comment type="similarity">
    <text evidence="1 6">Belongs to the DNA mismatch repair MutL/HexB family.</text>
</comment>
<dbReference type="Pfam" id="PF01119">
    <property type="entry name" value="DNA_mis_repair"/>
    <property type="match status" value="1"/>
</dbReference>
<dbReference type="GO" id="GO:0140664">
    <property type="term" value="F:ATP-dependent DNA damage sensor activity"/>
    <property type="evidence" value="ECO:0007669"/>
    <property type="project" value="InterPro"/>
</dbReference>
<evidence type="ECO:0000259" key="7">
    <source>
        <dbReference type="SMART" id="SM00853"/>
    </source>
</evidence>
<evidence type="ECO:0000313" key="9">
    <source>
        <dbReference type="EMBL" id="KIA76220.1"/>
    </source>
</evidence>
<dbReference type="NCBIfam" id="TIGR00585">
    <property type="entry name" value="mutl"/>
    <property type="match status" value="1"/>
</dbReference>
<dbReference type="GO" id="GO:0016887">
    <property type="term" value="F:ATP hydrolysis activity"/>
    <property type="evidence" value="ECO:0007669"/>
    <property type="project" value="InterPro"/>
</dbReference>
<feature type="domain" description="DNA mismatch repair protein S5" evidence="8">
    <location>
        <begin position="235"/>
        <end position="353"/>
    </location>
</feature>
<dbReference type="SUPFAM" id="SSF55874">
    <property type="entry name" value="ATPase domain of HSP90 chaperone/DNA topoisomerase II/histidine kinase"/>
    <property type="match status" value="1"/>
</dbReference>
<name>A0A0C1C4U6_9BACT</name>
<dbReference type="InterPro" id="IPR020667">
    <property type="entry name" value="DNA_mismatch_repair_MutL"/>
</dbReference>
<comment type="function">
    <text evidence="5 6">This protein is involved in the repair of mismatches in DNA. It is required for dam-dependent methyl-directed DNA mismatch repair. May act as a 'molecular matchmaker', a protein that promotes the formation of a stable complex between two or more DNA-binding proteins in an ATP-dependent manner without itself being part of a final effector complex.</text>
</comment>
<dbReference type="InterPro" id="IPR014721">
    <property type="entry name" value="Ribsml_uS5_D2-typ_fold_subgr"/>
</dbReference>
<dbReference type="SUPFAM" id="SSF54211">
    <property type="entry name" value="Ribosomal protein S5 domain 2-like"/>
    <property type="match status" value="1"/>
</dbReference>
<evidence type="ECO:0000313" key="10">
    <source>
        <dbReference type="Proteomes" id="UP000031307"/>
    </source>
</evidence>
<dbReference type="EMBL" id="JSAM01000127">
    <property type="protein sequence ID" value="KIA76220.1"/>
    <property type="molecule type" value="Genomic_DNA"/>
</dbReference>
<dbReference type="CDD" id="cd16926">
    <property type="entry name" value="HATPase_MutL-MLH-PMS-like"/>
    <property type="match status" value="1"/>
</dbReference>
<dbReference type="SUPFAM" id="SSF118116">
    <property type="entry name" value="DNA mismatch repair protein MutL"/>
    <property type="match status" value="1"/>
</dbReference>
<keyword evidence="3 6" id="KW-0227">DNA damage</keyword>
<evidence type="ECO:0000256" key="5">
    <source>
        <dbReference type="ARBA" id="ARBA00056874"/>
    </source>
</evidence>
<dbReference type="PATRIC" id="fig|83552.4.peg.2670"/>
<dbReference type="InterPro" id="IPR037198">
    <property type="entry name" value="MutL_C_sf"/>
</dbReference>
<dbReference type="HAMAP" id="MF_00149">
    <property type="entry name" value="DNA_mis_repair"/>
    <property type="match status" value="1"/>
</dbReference>
<dbReference type="Pfam" id="PF08676">
    <property type="entry name" value="MutL_C"/>
    <property type="match status" value="1"/>
</dbReference>
<dbReference type="InterPro" id="IPR042120">
    <property type="entry name" value="MutL_C_dimsub"/>
</dbReference>
<dbReference type="CDD" id="cd00782">
    <property type="entry name" value="MutL_Trans"/>
    <property type="match status" value="1"/>
</dbReference>
<dbReference type="InterPro" id="IPR013507">
    <property type="entry name" value="DNA_mismatch_S5_2-like"/>
</dbReference>
<dbReference type="InterPro" id="IPR002099">
    <property type="entry name" value="MutL/Mlh/PMS"/>
</dbReference>
<dbReference type="InterPro" id="IPR014790">
    <property type="entry name" value="MutL_C"/>
</dbReference>
<dbReference type="Proteomes" id="UP000031307">
    <property type="component" value="Unassembled WGS sequence"/>
</dbReference>
<dbReference type="Gene3D" id="3.30.1540.20">
    <property type="entry name" value="MutL, C-terminal domain, dimerisation subdomain"/>
    <property type="match status" value="1"/>
</dbReference>
<dbReference type="Gene3D" id="3.30.565.10">
    <property type="entry name" value="Histidine kinase-like ATPase, C-terminal domain"/>
    <property type="match status" value="1"/>
</dbReference>
<dbReference type="PANTHER" id="PTHR10073">
    <property type="entry name" value="DNA MISMATCH REPAIR PROTEIN MLH, PMS, MUTL"/>
    <property type="match status" value="1"/>
</dbReference>